<dbReference type="RefSeq" id="WP_189991788.1">
    <property type="nucleotide sequence ID" value="NZ_BMZS01000008.1"/>
</dbReference>
<feature type="binding site" evidence="6">
    <location>
        <position position="5"/>
    </location>
    <ligand>
        <name>Mg(2+)</name>
        <dbReference type="ChEBI" id="CHEBI:18420"/>
    </ligand>
</feature>
<evidence type="ECO:0000259" key="7">
    <source>
        <dbReference type="Pfam" id="PF01850"/>
    </source>
</evidence>
<accession>A0A919CRU1</accession>
<evidence type="ECO:0000256" key="3">
    <source>
        <dbReference type="ARBA" id="ARBA00022723"/>
    </source>
</evidence>
<dbReference type="Pfam" id="PF01850">
    <property type="entry name" value="PIN"/>
    <property type="match status" value="1"/>
</dbReference>
<organism evidence="8 9">
    <name type="scientific">Thalassobaculum fulvum</name>
    <dbReference type="NCBI Taxonomy" id="1633335"/>
    <lineage>
        <taxon>Bacteria</taxon>
        <taxon>Pseudomonadati</taxon>
        <taxon>Pseudomonadota</taxon>
        <taxon>Alphaproteobacteria</taxon>
        <taxon>Rhodospirillales</taxon>
        <taxon>Thalassobaculaceae</taxon>
        <taxon>Thalassobaculum</taxon>
    </lineage>
</organism>
<keyword evidence="2 6" id="KW-0540">Nuclease</keyword>
<comment type="similarity">
    <text evidence="6">Belongs to the PINc/VapC protein family.</text>
</comment>
<dbReference type="GO" id="GO:0000287">
    <property type="term" value="F:magnesium ion binding"/>
    <property type="evidence" value="ECO:0007669"/>
    <property type="project" value="UniProtKB-UniRule"/>
</dbReference>
<name>A0A919CRU1_9PROT</name>
<sequence>MIVVDASAVVEVILDTPAAERIAKLFFDSGESLHAPHLLDVEVAQVLRRLAATGFVEAGRARGALADLADLQVVRYPHDVLLPRVWELRHNVSAYDAVYVALAETLDAKLLTGDRRLAAAIGHLHVETI</sequence>
<dbReference type="InterPro" id="IPR051619">
    <property type="entry name" value="TypeII_TA_RNase_PINc/VapC"/>
</dbReference>
<dbReference type="SUPFAM" id="SSF88723">
    <property type="entry name" value="PIN domain-like"/>
    <property type="match status" value="1"/>
</dbReference>
<dbReference type="EMBL" id="BMZS01000008">
    <property type="protein sequence ID" value="GHD55263.1"/>
    <property type="molecule type" value="Genomic_DNA"/>
</dbReference>
<keyword evidence="3 6" id="KW-0479">Metal-binding</keyword>
<keyword evidence="6" id="KW-0800">Toxin</keyword>
<dbReference type="GO" id="GO:0016787">
    <property type="term" value="F:hydrolase activity"/>
    <property type="evidence" value="ECO:0007669"/>
    <property type="project" value="UniProtKB-KW"/>
</dbReference>
<dbReference type="InterPro" id="IPR044153">
    <property type="entry name" value="PIN_Pae0151-like"/>
</dbReference>
<dbReference type="PANTHER" id="PTHR35901">
    <property type="entry name" value="RIBONUCLEASE VAPC3"/>
    <property type="match status" value="1"/>
</dbReference>
<evidence type="ECO:0000256" key="1">
    <source>
        <dbReference type="ARBA" id="ARBA00022649"/>
    </source>
</evidence>
<keyword evidence="9" id="KW-1185">Reference proteome</keyword>
<comment type="function">
    <text evidence="6">Toxic component of a toxin-antitoxin (TA) system. An RNase.</text>
</comment>
<evidence type="ECO:0000256" key="4">
    <source>
        <dbReference type="ARBA" id="ARBA00022801"/>
    </source>
</evidence>
<reference evidence="8" key="1">
    <citation type="journal article" date="2014" name="Int. J. Syst. Evol. Microbiol.">
        <title>Complete genome sequence of Corynebacterium casei LMG S-19264T (=DSM 44701T), isolated from a smear-ripened cheese.</title>
        <authorList>
            <consortium name="US DOE Joint Genome Institute (JGI-PGF)"/>
            <person name="Walter F."/>
            <person name="Albersmeier A."/>
            <person name="Kalinowski J."/>
            <person name="Ruckert C."/>
        </authorList>
    </citation>
    <scope>NUCLEOTIDE SEQUENCE</scope>
    <source>
        <strain evidence="8">KCTC 42651</strain>
    </source>
</reference>
<dbReference type="GO" id="GO:0090729">
    <property type="term" value="F:toxin activity"/>
    <property type="evidence" value="ECO:0007669"/>
    <property type="project" value="UniProtKB-KW"/>
</dbReference>
<feature type="domain" description="PIN" evidence="7">
    <location>
        <begin position="2"/>
        <end position="119"/>
    </location>
</feature>
<dbReference type="CDD" id="cd09873">
    <property type="entry name" value="PIN_Pae0151-like"/>
    <property type="match status" value="1"/>
</dbReference>
<proteinExistence type="inferred from homology"/>
<keyword evidence="5 6" id="KW-0460">Magnesium</keyword>
<feature type="binding site" evidence="6">
    <location>
        <position position="96"/>
    </location>
    <ligand>
        <name>Mg(2+)</name>
        <dbReference type="ChEBI" id="CHEBI:18420"/>
    </ligand>
</feature>
<protein>
    <recommendedName>
        <fullName evidence="6">Ribonuclease VapC</fullName>
        <shortName evidence="6">RNase VapC</shortName>
        <ecNumber evidence="6">3.1.-.-</ecNumber>
    </recommendedName>
    <alternativeName>
        <fullName evidence="6">Toxin VapC</fullName>
    </alternativeName>
</protein>
<keyword evidence="1 6" id="KW-1277">Toxin-antitoxin system</keyword>
<comment type="cofactor">
    <cofactor evidence="6">
        <name>Mg(2+)</name>
        <dbReference type="ChEBI" id="CHEBI:18420"/>
    </cofactor>
</comment>
<dbReference type="InterPro" id="IPR022907">
    <property type="entry name" value="VapC_family"/>
</dbReference>
<evidence type="ECO:0000256" key="5">
    <source>
        <dbReference type="ARBA" id="ARBA00022842"/>
    </source>
</evidence>
<evidence type="ECO:0000313" key="8">
    <source>
        <dbReference type="EMBL" id="GHD55263.1"/>
    </source>
</evidence>
<evidence type="ECO:0000256" key="2">
    <source>
        <dbReference type="ARBA" id="ARBA00022722"/>
    </source>
</evidence>
<keyword evidence="4 6" id="KW-0378">Hydrolase</keyword>
<evidence type="ECO:0000256" key="6">
    <source>
        <dbReference type="HAMAP-Rule" id="MF_00265"/>
    </source>
</evidence>
<dbReference type="Gene3D" id="3.40.50.1010">
    <property type="entry name" value="5'-nuclease"/>
    <property type="match status" value="1"/>
</dbReference>
<dbReference type="HAMAP" id="MF_00265">
    <property type="entry name" value="VapC_Nob1"/>
    <property type="match status" value="1"/>
</dbReference>
<dbReference type="AlphaFoldDB" id="A0A919CRU1"/>
<dbReference type="InterPro" id="IPR029060">
    <property type="entry name" value="PIN-like_dom_sf"/>
</dbReference>
<gene>
    <name evidence="8" type="primary">vapC9</name>
    <name evidence="6" type="synonym">vapC</name>
    <name evidence="8" type="ORF">GCM10017083_33930</name>
</gene>
<dbReference type="InterPro" id="IPR002716">
    <property type="entry name" value="PIN_dom"/>
</dbReference>
<comment type="caution">
    <text evidence="8">The sequence shown here is derived from an EMBL/GenBank/DDBJ whole genome shotgun (WGS) entry which is preliminary data.</text>
</comment>
<reference evidence="8" key="2">
    <citation type="submission" date="2020-09" db="EMBL/GenBank/DDBJ databases">
        <authorList>
            <person name="Sun Q."/>
            <person name="Kim S."/>
        </authorList>
    </citation>
    <scope>NUCLEOTIDE SEQUENCE</scope>
    <source>
        <strain evidence="8">KCTC 42651</strain>
    </source>
</reference>
<dbReference type="GO" id="GO:0004540">
    <property type="term" value="F:RNA nuclease activity"/>
    <property type="evidence" value="ECO:0007669"/>
    <property type="project" value="InterPro"/>
</dbReference>
<evidence type="ECO:0000313" key="9">
    <source>
        <dbReference type="Proteomes" id="UP000630353"/>
    </source>
</evidence>
<dbReference type="EC" id="3.1.-.-" evidence="6"/>
<dbReference type="PANTHER" id="PTHR35901:SF1">
    <property type="entry name" value="EXONUCLEASE VAPC9"/>
    <property type="match status" value="1"/>
</dbReference>
<dbReference type="Proteomes" id="UP000630353">
    <property type="component" value="Unassembled WGS sequence"/>
</dbReference>